<organism evidence="6 7">
    <name type="scientific">Aquamicrobium terrae</name>
    <dbReference type="NCBI Taxonomy" id="1324945"/>
    <lineage>
        <taxon>Bacteria</taxon>
        <taxon>Pseudomonadati</taxon>
        <taxon>Pseudomonadota</taxon>
        <taxon>Alphaproteobacteria</taxon>
        <taxon>Hyphomicrobiales</taxon>
        <taxon>Phyllobacteriaceae</taxon>
        <taxon>Aquamicrobium</taxon>
    </lineage>
</organism>
<dbReference type="PANTHER" id="PTHR30461:SF2">
    <property type="entry name" value="SERINE RECOMBINASE PINE-RELATED"/>
    <property type="match status" value="1"/>
</dbReference>
<proteinExistence type="inferred from homology"/>
<feature type="domain" description="Resolvase/invertase-type recombinase catalytic" evidence="5">
    <location>
        <begin position="1"/>
        <end position="133"/>
    </location>
</feature>
<keyword evidence="4" id="KW-0233">DNA recombination</keyword>
<evidence type="ECO:0000313" key="7">
    <source>
        <dbReference type="Proteomes" id="UP001549076"/>
    </source>
</evidence>
<dbReference type="SUPFAM" id="SSF53041">
    <property type="entry name" value="Resolvase-like"/>
    <property type="match status" value="1"/>
</dbReference>
<name>A0ABV2N4U2_9HYPH</name>
<dbReference type="CDD" id="cd03768">
    <property type="entry name" value="SR_ResInv"/>
    <property type="match status" value="1"/>
</dbReference>
<dbReference type="PROSITE" id="PS00398">
    <property type="entry name" value="RECOMBINASES_2"/>
    <property type="match status" value="1"/>
</dbReference>
<dbReference type="InterPro" id="IPR050639">
    <property type="entry name" value="SSR_resolvase"/>
</dbReference>
<dbReference type="SMART" id="SM00857">
    <property type="entry name" value="Resolvase"/>
    <property type="match status" value="1"/>
</dbReference>
<accession>A0ABV2N4U2</accession>
<evidence type="ECO:0000259" key="5">
    <source>
        <dbReference type="PROSITE" id="PS51736"/>
    </source>
</evidence>
<comment type="caution">
    <text evidence="6">The sequence shown here is derived from an EMBL/GenBank/DDBJ whole genome shotgun (WGS) entry which is preliminary data.</text>
</comment>
<dbReference type="InterPro" id="IPR006118">
    <property type="entry name" value="Recombinase_CS"/>
</dbReference>
<dbReference type="CDD" id="cd00569">
    <property type="entry name" value="HTH_Hin_like"/>
    <property type="match status" value="1"/>
</dbReference>
<dbReference type="InterPro" id="IPR006119">
    <property type="entry name" value="Resolv_N"/>
</dbReference>
<dbReference type="PROSITE" id="PS51736">
    <property type="entry name" value="RECOMBINASES_3"/>
    <property type="match status" value="1"/>
</dbReference>
<keyword evidence="3" id="KW-0238">DNA-binding</keyword>
<dbReference type="Proteomes" id="UP001549076">
    <property type="component" value="Unassembled WGS sequence"/>
</dbReference>
<comment type="similarity">
    <text evidence="1">Belongs to the site-specific recombinase resolvase family.</text>
</comment>
<gene>
    <name evidence="6" type="ORF">ABID37_003865</name>
</gene>
<keyword evidence="7" id="KW-1185">Reference proteome</keyword>
<dbReference type="PANTHER" id="PTHR30461">
    <property type="entry name" value="DNA-INVERTASE FROM LAMBDOID PROPHAGE"/>
    <property type="match status" value="1"/>
</dbReference>
<dbReference type="Pfam" id="PF00239">
    <property type="entry name" value="Resolvase"/>
    <property type="match status" value="1"/>
</dbReference>
<dbReference type="Gene3D" id="1.10.10.60">
    <property type="entry name" value="Homeodomain-like"/>
    <property type="match status" value="1"/>
</dbReference>
<reference evidence="6 7" key="1">
    <citation type="submission" date="2024-06" db="EMBL/GenBank/DDBJ databases">
        <title>Genomic Encyclopedia of Type Strains, Phase IV (KMG-IV): sequencing the most valuable type-strain genomes for metagenomic binning, comparative biology and taxonomic classification.</title>
        <authorList>
            <person name="Goeker M."/>
        </authorList>
    </citation>
    <scope>NUCLEOTIDE SEQUENCE [LARGE SCALE GENOMIC DNA]</scope>
    <source>
        <strain evidence="6 7">DSM 27865</strain>
    </source>
</reference>
<sequence length="201" mass="21714">MRVSSADDRQSVDLQRDALIAAGVDERHLHHDKASGAKDDRPGLKACLEDLRSGDCLVVWKLDRLGRSLPHLLSIIARLKERGIAFRSLTEQMDTTTPHGELLFSIFGALAQYERSLTRERVIAGLAAAKRRGRRGGRPPALDQEKIEQIIAALEAGASKAAVCRTFSVARSTLLDTLARAGWTGTAAGKKPTAKGARAIA</sequence>
<dbReference type="InterPro" id="IPR036162">
    <property type="entry name" value="Resolvase-like_N_sf"/>
</dbReference>
<evidence type="ECO:0000313" key="6">
    <source>
        <dbReference type="EMBL" id="MET3793627.1"/>
    </source>
</evidence>
<protein>
    <submittedName>
        <fullName evidence="6">DNA invertase Pin-like site-specific DNA recombinase</fullName>
    </submittedName>
</protein>
<dbReference type="SUPFAM" id="SSF46689">
    <property type="entry name" value="Homeodomain-like"/>
    <property type="match status" value="1"/>
</dbReference>
<dbReference type="Pfam" id="PF02796">
    <property type="entry name" value="HTH_7"/>
    <property type="match status" value="1"/>
</dbReference>
<evidence type="ECO:0000256" key="4">
    <source>
        <dbReference type="ARBA" id="ARBA00023172"/>
    </source>
</evidence>
<dbReference type="Gene3D" id="3.40.50.1390">
    <property type="entry name" value="Resolvase, N-terminal catalytic domain"/>
    <property type="match status" value="1"/>
</dbReference>
<evidence type="ECO:0000256" key="1">
    <source>
        <dbReference type="ARBA" id="ARBA00009913"/>
    </source>
</evidence>
<keyword evidence="2" id="KW-0229">DNA integration</keyword>
<dbReference type="InterPro" id="IPR009057">
    <property type="entry name" value="Homeodomain-like_sf"/>
</dbReference>
<dbReference type="InterPro" id="IPR006120">
    <property type="entry name" value="Resolvase_HTH_dom"/>
</dbReference>
<evidence type="ECO:0000256" key="3">
    <source>
        <dbReference type="ARBA" id="ARBA00023125"/>
    </source>
</evidence>
<dbReference type="EMBL" id="JBEPML010000016">
    <property type="protein sequence ID" value="MET3793627.1"/>
    <property type="molecule type" value="Genomic_DNA"/>
</dbReference>
<evidence type="ECO:0000256" key="2">
    <source>
        <dbReference type="ARBA" id="ARBA00022908"/>
    </source>
</evidence>